<dbReference type="Proteomes" id="UP000198850">
    <property type="component" value="Unassembled WGS sequence"/>
</dbReference>
<feature type="signal peptide" evidence="1">
    <location>
        <begin position="1"/>
        <end position="18"/>
    </location>
</feature>
<organism evidence="2 3">
    <name type="scientific">Pedobacter hartonius</name>
    <dbReference type="NCBI Taxonomy" id="425514"/>
    <lineage>
        <taxon>Bacteria</taxon>
        <taxon>Pseudomonadati</taxon>
        <taxon>Bacteroidota</taxon>
        <taxon>Sphingobacteriia</taxon>
        <taxon>Sphingobacteriales</taxon>
        <taxon>Sphingobacteriaceae</taxon>
        <taxon>Pedobacter</taxon>
    </lineage>
</organism>
<dbReference type="Pfam" id="PF10670">
    <property type="entry name" value="DUF4198"/>
    <property type="match status" value="1"/>
</dbReference>
<proteinExistence type="predicted"/>
<dbReference type="RefSeq" id="WP_090556712.1">
    <property type="nucleotide sequence ID" value="NZ_FNRA01000005.1"/>
</dbReference>
<dbReference type="STRING" id="425514.SAMN05443550_105218"/>
<keyword evidence="1" id="KW-0732">Signal</keyword>
<dbReference type="InterPro" id="IPR019613">
    <property type="entry name" value="DUF4198"/>
</dbReference>
<sequence>MKRITLIFLVLLSGIVQSKAVAKQHYYGRTTVKLGDSETIAPAALSDLPLVQHTGNKAGSDVTIQVFHAVKPVPNATLLMRHPEMPEQKLKTDENGNVSFHAPKAGRYFALVTLKSEQSGTFRGVHYDVFREKASANMLLA</sequence>
<keyword evidence="3" id="KW-1185">Reference proteome</keyword>
<protein>
    <recommendedName>
        <fullName evidence="4">DUF4198 domain-containing protein</fullName>
    </recommendedName>
</protein>
<gene>
    <name evidence="2" type="ORF">SAMN05443550_105218</name>
</gene>
<evidence type="ECO:0000313" key="3">
    <source>
        <dbReference type="Proteomes" id="UP000198850"/>
    </source>
</evidence>
<dbReference type="EMBL" id="FNRA01000005">
    <property type="protein sequence ID" value="SEA79196.1"/>
    <property type="molecule type" value="Genomic_DNA"/>
</dbReference>
<feature type="chain" id="PRO_5011536088" description="DUF4198 domain-containing protein" evidence="1">
    <location>
        <begin position="19"/>
        <end position="141"/>
    </location>
</feature>
<evidence type="ECO:0000313" key="2">
    <source>
        <dbReference type="EMBL" id="SEA79196.1"/>
    </source>
</evidence>
<reference evidence="2 3" key="1">
    <citation type="submission" date="2016-10" db="EMBL/GenBank/DDBJ databases">
        <authorList>
            <person name="de Groot N.N."/>
        </authorList>
    </citation>
    <scope>NUCLEOTIDE SEQUENCE [LARGE SCALE GENOMIC DNA]</scope>
    <source>
        <strain evidence="2 3">DSM 19033</strain>
    </source>
</reference>
<evidence type="ECO:0008006" key="4">
    <source>
        <dbReference type="Google" id="ProtNLM"/>
    </source>
</evidence>
<evidence type="ECO:0000256" key="1">
    <source>
        <dbReference type="SAM" id="SignalP"/>
    </source>
</evidence>
<dbReference type="AlphaFoldDB" id="A0A1H4E2Q3"/>
<dbReference type="OrthoDB" id="1148550at2"/>
<name>A0A1H4E2Q3_9SPHI</name>
<accession>A0A1H4E2Q3</accession>